<name>A0A1F6NHL5_9BACT</name>
<reference evidence="3 4" key="1">
    <citation type="journal article" date="2016" name="Nat. Commun.">
        <title>Thousands of microbial genomes shed light on interconnected biogeochemical processes in an aquifer system.</title>
        <authorList>
            <person name="Anantharaman K."/>
            <person name="Brown C.T."/>
            <person name="Hug L.A."/>
            <person name="Sharon I."/>
            <person name="Castelle C.J."/>
            <person name="Probst A.J."/>
            <person name="Thomas B.C."/>
            <person name="Singh A."/>
            <person name="Wilkins M.J."/>
            <person name="Karaoz U."/>
            <person name="Brodie E.L."/>
            <person name="Williams K.H."/>
            <person name="Hubbard S.S."/>
            <person name="Banfield J.F."/>
        </authorList>
    </citation>
    <scope>NUCLEOTIDE SEQUENCE [LARGE SCALE GENOMIC DNA]</scope>
</reference>
<protein>
    <recommendedName>
        <fullName evidence="2">PEGA domain-containing protein</fullName>
    </recommendedName>
</protein>
<comment type="caution">
    <text evidence="3">The sequence shown here is derived from an EMBL/GenBank/DDBJ whole genome shotgun (WGS) entry which is preliminary data.</text>
</comment>
<feature type="transmembrane region" description="Helical" evidence="1">
    <location>
        <begin position="15"/>
        <end position="36"/>
    </location>
</feature>
<dbReference type="Proteomes" id="UP000176300">
    <property type="component" value="Unassembled WGS sequence"/>
</dbReference>
<evidence type="ECO:0000313" key="4">
    <source>
        <dbReference type="Proteomes" id="UP000176300"/>
    </source>
</evidence>
<evidence type="ECO:0000259" key="2">
    <source>
        <dbReference type="Pfam" id="PF08308"/>
    </source>
</evidence>
<keyword evidence="1" id="KW-1133">Transmembrane helix</keyword>
<keyword evidence="1" id="KW-0472">Membrane</keyword>
<dbReference type="STRING" id="1798697.A2373_00140"/>
<feature type="domain" description="PEGA" evidence="2">
    <location>
        <begin position="51"/>
        <end position="113"/>
    </location>
</feature>
<dbReference type="EMBL" id="MFQS01000016">
    <property type="protein sequence ID" value="OGH83314.1"/>
    <property type="molecule type" value="Genomic_DNA"/>
</dbReference>
<accession>A0A1F6NHL5</accession>
<dbReference type="InterPro" id="IPR013229">
    <property type="entry name" value="PEGA"/>
</dbReference>
<evidence type="ECO:0000313" key="3">
    <source>
        <dbReference type="EMBL" id="OGH83314.1"/>
    </source>
</evidence>
<proteinExistence type="predicted"/>
<organism evidence="3 4">
    <name type="scientific">Candidatus Magasanikbacteria bacterium RIFOXYB1_FULL_40_15</name>
    <dbReference type="NCBI Taxonomy" id="1798697"/>
    <lineage>
        <taxon>Bacteria</taxon>
        <taxon>Candidatus Magasanikiibacteriota</taxon>
    </lineage>
</organism>
<dbReference type="AlphaFoldDB" id="A0A1F6NHL5"/>
<sequence length="444" mass="51483">MVYPDSYNDKRFRRIFFIALVVIFFTVAPVLILYSMGFRIDWENKKIIETGVVSIDIEPKEAQVYLNNIRITKSMPIRLTNRTPGTYNLKISLPGYKTWEKNIDIKSRQTTYIKNIILLKDSLPIAVNNSPNNIDLFLPSTDGKYILLSSVDGNVRNIELFNSETKSFLPIFNLPSNLDYKLEWSPFDNHILFTKFQKNTASLNILSADDPEKIENLTIPMREKDKFYYQWQKNSPIPTIFTNKDGKIFKFTINGDEYIFDLDSDIKWYIDELGKLWVFENNTLKIESEKDGQNSIPLSNISEIEKIIDINNNRAVVMTNGQAAIVSREENRQETINTSNFQRNPYTNEWLTWSSWELWSIYEHDKPALLNRTSDNIKSVFPLDEVGALTIINNQGITAFNPGYYVSQNLYNGEVYGASVNRQKKKIYLFGKVGSNVGLYELDY</sequence>
<evidence type="ECO:0000256" key="1">
    <source>
        <dbReference type="SAM" id="Phobius"/>
    </source>
</evidence>
<dbReference type="SUPFAM" id="SSF50993">
    <property type="entry name" value="Peptidase/esterase 'gauge' domain"/>
    <property type="match status" value="1"/>
</dbReference>
<gene>
    <name evidence="3" type="ORF">A2373_00140</name>
</gene>
<dbReference type="Pfam" id="PF08308">
    <property type="entry name" value="PEGA"/>
    <property type="match status" value="1"/>
</dbReference>
<keyword evidence="1" id="KW-0812">Transmembrane</keyword>